<feature type="compositionally biased region" description="Basic and acidic residues" evidence="2">
    <location>
        <begin position="135"/>
        <end position="145"/>
    </location>
</feature>
<name>A0AAN4ZIX3_9BILA</name>
<keyword evidence="1" id="KW-0862">Zinc</keyword>
<comment type="caution">
    <text evidence="4">The sequence shown here is derived from an EMBL/GenBank/DDBJ whole genome shotgun (WGS) entry which is preliminary data.</text>
</comment>
<evidence type="ECO:0000259" key="3">
    <source>
        <dbReference type="PROSITE" id="PS50157"/>
    </source>
</evidence>
<proteinExistence type="predicted"/>
<accession>A0AAN4ZIX3</accession>
<dbReference type="AlphaFoldDB" id="A0AAN4ZIX3"/>
<keyword evidence="1" id="KW-0863">Zinc-finger</keyword>
<evidence type="ECO:0000256" key="2">
    <source>
        <dbReference type="SAM" id="MobiDB-lite"/>
    </source>
</evidence>
<keyword evidence="5" id="KW-1185">Reference proteome</keyword>
<dbReference type="InterPro" id="IPR036236">
    <property type="entry name" value="Znf_C2H2_sf"/>
</dbReference>
<feature type="compositionally biased region" description="Basic and acidic residues" evidence="2">
    <location>
        <begin position="90"/>
        <end position="101"/>
    </location>
</feature>
<dbReference type="Gene3D" id="3.30.160.60">
    <property type="entry name" value="Classic Zinc Finger"/>
    <property type="match status" value="1"/>
</dbReference>
<sequence>RAFGGDQLDKPVDSLMAPDKLDIDIKMEEWKEWSEEVQRKDKERALEELAARTRAHVDQPPAKLPRVLLETDEEREAALAEFEREQIELFGRDPRLDKSVSESESTDEDNSEDDDYEPSAKKRRKRKSGTTRTRRTTDATKGEGAEFRCEKCDVSFSKMRYYKQHTASKKHNE</sequence>
<evidence type="ECO:0000313" key="4">
    <source>
        <dbReference type="EMBL" id="GMR39223.1"/>
    </source>
</evidence>
<evidence type="ECO:0000256" key="1">
    <source>
        <dbReference type="PROSITE-ProRule" id="PRU00042"/>
    </source>
</evidence>
<feature type="compositionally biased region" description="Acidic residues" evidence="2">
    <location>
        <begin position="104"/>
        <end position="117"/>
    </location>
</feature>
<evidence type="ECO:0000313" key="5">
    <source>
        <dbReference type="Proteomes" id="UP001328107"/>
    </source>
</evidence>
<dbReference type="SUPFAM" id="SSF57667">
    <property type="entry name" value="beta-beta-alpha zinc fingers"/>
    <property type="match status" value="1"/>
</dbReference>
<feature type="domain" description="C2H2-type" evidence="3">
    <location>
        <begin position="147"/>
        <end position="173"/>
    </location>
</feature>
<protein>
    <recommendedName>
        <fullName evidence="3">C2H2-type domain-containing protein</fullName>
    </recommendedName>
</protein>
<feature type="non-terminal residue" evidence="4">
    <location>
        <position position="1"/>
    </location>
</feature>
<dbReference type="PROSITE" id="PS00028">
    <property type="entry name" value="ZINC_FINGER_C2H2_1"/>
    <property type="match status" value="1"/>
</dbReference>
<dbReference type="PROSITE" id="PS50157">
    <property type="entry name" value="ZINC_FINGER_C2H2_2"/>
    <property type="match status" value="1"/>
</dbReference>
<gene>
    <name evidence="4" type="ORF">PMAYCL1PPCAC_09418</name>
</gene>
<feature type="region of interest" description="Disordered" evidence="2">
    <location>
        <begin position="90"/>
        <end position="145"/>
    </location>
</feature>
<dbReference type="InterPro" id="IPR013087">
    <property type="entry name" value="Znf_C2H2_type"/>
</dbReference>
<dbReference type="EMBL" id="BTRK01000002">
    <property type="protein sequence ID" value="GMR39223.1"/>
    <property type="molecule type" value="Genomic_DNA"/>
</dbReference>
<keyword evidence="1" id="KW-0479">Metal-binding</keyword>
<organism evidence="4 5">
    <name type="scientific">Pristionchus mayeri</name>
    <dbReference type="NCBI Taxonomy" id="1317129"/>
    <lineage>
        <taxon>Eukaryota</taxon>
        <taxon>Metazoa</taxon>
        <taxon>Ecdysozoa</taxon>
        <taxon>Nematoda</taxon>
        <taxon>Chromadorea</taxon>
        <taxon>Rhabditida</taxon>
        <taxon>Rhabditina</taxon>
        <taxon>Diplogasteromorpha</taxon>
        <taxon>Diplogasteroidea</taxon>
        <taxon>Neodiplogasteridae</taxon>
        <taxon>Pristionchus</taxon>
    </lineage>
</organism>
<dbReference type="GO" id="GO:0008270">
    <property type="term" value="F:zinc ion binding"/>
    <property type="evidence" value="ECO:0007669"/>
    <property type="project" value="UniProtKB-KW"/>
</dbReference>
<feature type="compositionally biased region" description="Basic residues" evidence="2">
    <location>
        <begin position="121"/>
        <end position="134"/>
    </location>
</feature>
<dbReference type="Proteomes" id="UP001328107">
    <property type="component" value="Unassembled WGS sequence"/>
</dbReference>
<reference evidence="5" key="1">
    <citation type="submission" date="2022-10" db="EMBL/GenBank/DDBJ databases">
        <title>Genome assembly of Pristionchus species.</title>
        <authorList>
            <person name="Yoshida K."/>
            <person name="Sommer R.J."/>
        </authorList>
    </citation>
    <scope>NUCLEOTIDE SEQUENCE [LARGE SCALE GENOMIC DNA]</scope>
    <source>
        <strain evidence="5">RS5460</strain>
    </source>
</reference>